<feature type="compositionally biased region" description="Low complexity" evidence="1">
    <location>
        <begin position="234"/>
        <end position="246"/>
    </location>
</feature>
<evidence type="ECO:0000256" key="1">
    <source>
        <dbReference type="SAM" id="MobiDB-lite"/>
    </source>
</evidence>
<feature type="compositionally biased region" description="Basic residues" evidence="1">
    <location>
        <begin position="247"/>
        <end position="259"/>
    </location>
</feature>
<accession>A0ABP0MWX3</accession>
<dbReference type="EMBL" id="CAXAMM010023891">
    <property type="protein sequence ID" value="CAK9054369.1"/>
    <property type="molecule type" value="Genomic_DNA"/>
</dbReference>
<dbReference type="EMBL" id="CAXAMM010024002">
    <property type="protein sequence ID" value="CAK9054530.1"/>
    <property type="molecule type" value="Genomic_DNA"/>
</dbReference>
<dbReference type="SUPFAM" id="SSF53335">
    <property type="entry name" value="S-adenosyl-L-methionine-dependent methyltransferases"/>
    <property type="match status" value="1"/>
</dbReference>
<feature type="region of interest" description="Disordered" evidence="1">
    <location>
        <begin position="196"/>
        <end position="272"/>
    </location>
</feature>
<reference evidence="3 4" key="1">
    <citation type="submission" date="2024-02" db="EMBL/GenBank/DDBJ databases">
        <authorList>
            <person name="Chen Y."/>
            <person name="Shah S."/>
            <person name="Dougan E. K."/>
            <person name="Thang M."/>
            <person name="Chan C."/>
        </authorList>
    </citation>
    <scope>NUCLEOTIDE SEQUENCE [LARGE SCALE GENOMIC DNA]</scope>
</reference>
<gene>
    <name evidence="2" type="ORF">SCF082_LOCUS29513</name>
    <name evidence="3" type="ORF">SCF082_LOCUS29589</name>
</gene>
<comment type="caution">
    <text evidence="3">The sequence shown here is derived from an EMBL/GenBank/DDBJ whole genome shotgun (WGS) entry which is preliminary data.</text>
</comment>
<organism evidence="3 4">
    <name type="scientific">Durusdinium trenchii</name>
    <dbReference type="NCBI Taxonomy" id="1381693"/>
    <lineage>
        <taxon>Eukaryota</taxon>
        <taxon>Sar</taxon>
        <taxon>Alveolata</taxon>
        <taxon>Dinophyceae</taxon>
        <taxon>Suessiales</taxon>
        <taxon>Symbiodiniaceae</taxon>
        <taxon>Durusdinium</taxon>
    </lineage>
</organism>
<evidence type="ECO:0000313" key="3">
    <source>
        <dbReference type="EMBL" id="CAK9054530.1"/>
    </source>
</evidence>
<protein>
    <submittedName>
        <fullName evidence="3">Mitochondrial</fullName>
    </submittedName>
</protein>
<evidence type="ECO:0000313" key="2">
    <source>
        <dbReference type="EMBL" id="CAK9054369.1"/>
    </source>
</evidence>
<evidence type="ECO:0000313" key="4">
    <source>
        <dbReference type="Proteomes" id="UP001642464"/>
    </source>
</evidence>
<dbReference type="InterPro" id="IPR029063">
    <property type="entry name" value="SAM-dependent_MTases_sf"/>
</dbReference>
<name>A0ABP0MWX3_9DINO</name>
<keyword evidence="4" id="KW-1185">Reference proteome</keyword>
<dbReference type="Proteomes" id="UP001642464">
    <property type="component" value="Unassembled WGS sequence"/>
</dbReference>
<sequence length="819" mass="92602">MGYHFAHTVLDSRDFLLPQRRNRVWGLASVMSGSFHGQNAGEEFTECLKSMHSNFRFPSAELWQQGLPTDKLKTAREERLVQMAKEAFPGSTDLFVDCASSLNRPTHAAYAVPCITPTHPIYSVELERYLTARDLLMAQGFWPTCFSPTSYQFLLDNPDLAQDLAGNAFSSTVFQAVFMSALATCPQAWETVHTASGTEHAGGKADAPLRRVRGKRSAPEFGEPHAGFTLQTSAKPKACPKKSQQAKAKKKRRYARKKPHIDSRKFSKGKRKEATLWEKEQLMAAYDKAKNDPSCKNPAKSVERIQLGEEVTYALVKNTLVLAIEQWNHTVQKAREELKDPKLLLKELNDSFDPNVSEAGKEFQEKDLEVVYERLCQSLPEVKVKELSKYLHIGPLQSRTHIWSSETMLSFLDHMAGELRARRQELNLDLSHRALLICDMASQHSAKKFKTSALVALRSDAYAVESLRSFECGKLVWLAWMSRGFVSVQNIADWRFQGDEQKVKDLMKRAKNSMQSLLDLNKLPDLNPGAKELADLEALRSTPLQNEVQLHWAVQDQEDVETRQALPRWVAQPIERKVSRWVDEHEAWMQKIEDRAQLGKNLAPSQQKSFEKWNQENGTCNFLFSKKKQAQIHHIRTNADVTKMAADLFSVQVVLSIDPQELLLKGSNGDAKRLVLLKGSPHQDDCIPGFLDQKPSESALQEALRFHEEDPDEDLEEADIDGQADEEEALLAADECLAEVLADSSEEETVQELIPTGYSRVKTFMHRDAYKRLAERGARTSVDSTGSVRIHRSVLGEVGEMLLVTTCPFVLNLYFSSYI</sequence>
<proteinExistence type="predicted"/>